<evidence type="ECO:0000313" key="3">
    <source>
        <dbReference type="Proteomes" id="UP000309676"/>
    </source>
</evidence>
<evidence type="ECO:0000256" key="1">
    <source>
        <dbReference type="SAM" id="MobiDB-lite"/>
    </source>
</evidence>
<feature type="region of interest" description="Disordered" evidence="1">
    <location>
        <begin position="86"/>
        <end position="159"/>
    </location>
</feature>
<reference evidence="2 3" key="1">
    <citation type="submission" date="2019-05" db="EMBL/GenBank/DDBJ databases">
        <authorList>
            <person name="Narsing Rao M.P."/>
            <person name="Li W.J."/>
        </authorList>
    </citation>
    <scope>NUCLEOTIDE SEQUENCE [LARGE SCALE GENOMIC DNA]</scope>
    <source>
        <strain evidence="2 3">SYSU_K30003</strain>
    </source>
</reference>
<organism evidence="2 3">
    <name type="scientific">Paenibacillus antri</name>
    <dbReference type="NCBI Taxonomy" id="2582848"/>
    <lineage>
        <taxon>Bacteria</taxon>
        <taxon>Bacillati</taxon>
        <taxon>Bacillota</taxon>
        <taxon>Bacilli</taxon>
        <taxon>Bacillales</taxon>
        <taxon>Paenibacillaceae</taxon>
        <taxon>Paenibacillus</taxon>
    </lineage>
</organism>
<protein>
    <submittedName>
        <fullName evidence="2">Uncharacterized protein</fullName>
    </submittedName>
</protein>
<gene>
    <name evidence="2" type="ORF">FE782_01885</name>
</gene>
<dbReference type="AlphaFoldDB" id="A0A5R9GII7"/>
<dbReference type="EMBL" id="VCIW01000001">
    <property type="protein sequence ID" value="TLS54120.1"/>
    <property type="molecule type" value="Genomic_DNA"/>
</dbReference>
<sequence length="252" mass="27411">MAYSFAIRPVGHLTFADEDEQIRKCKEWGLLTDKASRMKTFYYKGNGLNMACTVVGYVDDVTAVISFDDGTLHCIHPSYLKEMQASQFGTKPAAPSDEPAEAADEPKETAGGPEGDAATEASPNRKDGEAATDQTDDEAAAKRTAPKSSRSGTGKIKLPEDKVRMRAVVEQFTTVPNHFADEDDEVVVYGDVVIEELGVELGSAWSSHSATLKKMELQVGDALTFEAKVAAKKLTRHPVPYKINNPSKIQKL</sequence>
<comment type="caution">
    <text evidence="2">The sequence shown here is derived from an EMBL/GenBank/DDBJ whole genome shotgun (WGS) entry which is preliminary data.</text>
</comment>
<dbReference type="OrthoDB" id="2923612at2"/>
<dbReference type="Proteomes" id="UP000309676">
    <property type="component" value="Unassembled WGS sequence"/>
</dbReference>
<evidence type="ECO:0000313" key="2">
    <source>
        <dbReference type="EMBL" id="TLS54120.1"/>
    </source>
</evidence>
<accession>A0A5R9GII7</accession>
<proteinExistence type="predicted"/>
<dbReference type="RefSeq" id="WP_138191919.1">
    <property type="nucleotide sequence ID" value="NZ_VCIW01000001.1"/>
</dbReference>
<keyword evidence="3" id="KW-1185">Reference proteome</keyword>
<name>A0A5R9GII7_9BACL</name>